<dbReference type="Pfam" id="PF03770">
    <property type="entry name" value="IPK"/>
    <property type="match status" value="1"/>
</dbReference>
<sequence>MGSCLSGTGNGQMKTLTNVVLTEKLDTQGGGHGRIIKCTVDGEPGIAKPLDHIEKDAYLAISRTPLASSIPKLFGSFVSEGTEYVVIEDLTFGFKSPSVADFKVGTRTWDPDATDEKKNGLIEKQKGSTTDSLGVRIIDLKIKKNGEVTKQVKKADGLKLSQDDYRQQLKDFVPEKLKSGYNSQVKDIKCQFEKTLKKFPGFRIYASSLLVLYDGDSPTSIRTKIIDLAHCHLDINTEYGVSNSDKEYDDGVIKGLENLIIP</sequence>
<protein>
    <recommendedName>
        <fullName evidence="4">Kinase</fullName>
        <ecNumber evidence="4">2.7.-.-</ecNumber>
    </recommendedName>
</protein>
<dbReference type="PANTHER" id="PTHR12400:SF21">
    <property type="entry name" value="KINASE"/>
    <property type="match status" value="1"/>
</dbReference>
<proteinExistence type="evidence at transcript level"/>
<keyword evidence="2 4" id="KW-0808">Transferase</keyword>
<dbReference type="InterPro" id="IPR005522">
    <property type="entry name" value="IPK"/>
</dbReference>
<keyword evidence="3 4" id="KW-0418">Kinase</keyword>
<dbReference type="EC" id="2.7.-.-" evidence="4"/>
<evidence type="ECO:0000256" key="3">
    <source>
        <dbReference type="ARBA" id="ARBA00022777"/>
    </source>
</evidence>
<dbReference type="GO" id="GO:0000828">
    <property type="term" value="F:inositol hexakisphosphate kinase activity"/>
    <property type="evidence" value="ECO:0007669"/>
    <property type="project" value="TreeGrafter"/>
</dbReference>
<evidence type="ECO:0000256" key="2">
    <source>
        <dbReference type="ARBA" id="ARBA00022679"/>
    </source>
</evidence>
<evidence type="ECO:0000256" key="4">
    <source>
        <dbReference type="RuleBase" id="RU363090"/>
    </source>
</evidence>
<dbReference type="PANTHER" id="PTHR12400">
    <property type="entry name" value="INOSITOL POLYPHOSPHATE KINASE"/>
    <property type="match status" value="1"/>
</dbReference>
<evidence type="ECO:0000313" key="5">
    <source>
        <dbReference type="EMBL" id="AGM32417.1"/>
    </source>
</evidence>
<dbReference type="GO" id="GO:0046854">
    <property type="term" value="P:phosphatidylinositol phosphate biosynthetic process"/>
    <property type="evidence" value="ECO:0007669"/>
    <property type="project" value="TreeGrafter"/>
</dbReference>
<dbReference type="AlphaFoldDB" id="R4V1B9"/>
<dbReference type="GO" id="GO:0032958">
    <property type="term" value="P:inositol phosphate biosynthetic process"/>
    <property type="evidence" value="ECO:0007669"/>
    <property type="project" value="InterPro"/>
</dbReference>
<evidence type="ECO:0000256" key="1">
    <source>
        <dbReference type="ARBA" id="ARBA00007374"/>
    </source>
</evidence>
<reference evidence="5" key="1">
    <citation type="submission" date="2013-02" db="EMBL/GenBank/DDBJ databases">
        <title>Immune-Related transcriptome of Coptotermes formosanus Shiraki workers: the defense mechanism.</title>
        <authorList>
            <person name="Hussain A."/>
            <person name="Li Y.F."/>
            <person name="Cheng Y."/>
            <person name="Liu Y."/>
            <person name="Chen C.C."/>
            <person name="Wen S.Y."/>
        </authorList>
    </citation>
    <scope>NUCLEOTIDE SEQUENCE</scope>
</reference>
<dbReference type="EMBL" id="KC571918">
    <property type="protein sequence ID" value="AGM32417.1"/>
    <property type="molecule type" value="mRNA"/>
</dbReference>
<dbReference type="InterPro" id="IPR038286">
    <property type="entry name" value="IPK_sf"/>
</dbReference>
<dbReference type="GO" id="GO:0005737">
    <property type="term" value="C:cytoplasm"/>
    <property type="evidence" value="ECO:0007669"/>
    <property type="project" value="TreeGrafter"/>
</dbReference>
<comment type="similarity">
    <text evidence="1 4">Belongs to the inositol phosphokinase (IPK) family.</text>
</comment>
<name>R4V1B9_COPFO</name>
<dbReference type="GO" id="GO:0005634">
    <property type="term" value="C:nucleus"/>
    <property type="evidence" value="ECO:0007669"/>
    <property type="project" value="TreeGrafter"/>
</dbReference>
<dbReference type="SUPFAM" id="SSF56104">
    <property type="entry name" value="SAICAR synthase-like"/>
    <property type="match status" value="1"/>
</dbReference>
<dbReference type="Gene3D" id="3.30.470.160">
    <property type="entry name" value="Inositol polyphosphate kinase"/>
    <property type="match status" value="1"/>
</dbReference>
<accession>R4V1B9</accession>
<organism evidence="5">
    <name type="scientific">Coptotermes formosanus</name>
    <name type="common">Formosan subterranean termite</name>
    <dbReference type="NCBI Taxonomy" id="36987"/>
    <lineage>
        <taxon>Eukaryota</taxon>
        <taxon>Metazoa</taxon>
        <taxon>Ecdysozoa</taxon>
        <taxon>Arthropoda</taxon>
        <taxon>Hexapoda</taxon>
        <taxon>Insecta</taxon>
        <taxon>Pterygota</taxon>
        <taxon>Neoptera</taxon>
        <taxon>Polyneoptera</taxon>
        <taxon>Dictyoptera</taxon>
        <taxon>Blattodea</taxon>
        <taxon>Blattoidea</taxon>
        <taxon>Termitoidae</taxon>
        <taxon>Rhinotermitidae</taxon>
        <taxon>Coptotermes</taxon>
    </lineage>
</organism>